<proteinExistence type="predicted"/>
<name>A0A7G1HHU2_SERMA</name>
<evidence type="ECO:0000313" key="3">
    <source>
        <dbReference type="EMBL" id="BCD58844.1"/>
    </source>
</evidence>
<keyword evidence="4" id="KW-0614">Plasmid</keyword>
<dbReference type="RefSeq" id="WP_191110659.1">
    <property type="nucleotide sequence ID" value="NZ_LC542923.1"/>
</dbReference>
<dbReference type="InterPro" id="IPR035901">
    <property type="entry name" value="GIY-YIG_endonuc_sf"/>
</dbReference>
<organism evidence="4">
    <name type="scientific">Serratia marcescens</name>
    <dbReference type="NCBI Taxonomy" id="615"/>
    <lineage>
        <taxon>Bacteria</taxon>
        <taxon>Pseudomonadati</taxon>
        <taxon>Pseudomonadota</taxon>
        <taxon>Gammaproteobacteria</taxon>
        <taxon>Enterobacterales</taxon>
        <taxon>Yersiniaceae</taxon>
        <taxon>Serratia</taxon>
    </lineage>
</organism>
<feature type="region of interest" description="Disordered" evidence="2">
    <location>
        <begin position="1"/>
        <end position="24"/>
    </location>
</feature>
<dbReference type="AlphaFoldDB" id="A0A7G1HHU2"/>
<dbReference type="CDD" id="cd00719">
    <property type="entry name" value="GIY-YIG_SF"/>
    <property type="match status" value="1"/>
</dbReference>
<protein>
    <recommendedName>
        <fullName evidence="5">GIY-YIG nuclease family protein</fullName>
    </recommendedName>
</protein>
<evidence type="ECO:0000313" key="4">
    <source>
        <dbReference type="EMBL" id="BCD58888.1"/>
    </source>
</evidence>
<keyword evidence="1" id="KW-0175">Coiled coil</keyword>
<evidence type="ECO:0008006" key="5">
    <source>
        <dbReference type="Google" id="ProtNLM"/>
    </source>
</evidence>
<evidence type="ECO:0000256" key="1">
    <source>
        <dbReference type="SAM" id="Coils"/>
    </source>
</evidence>
<accession>A0A7G1HHU2</accession>
<sequence length="198" mass="22158">MDRGTKRVATIPNSLNPESDRASAEEAWGMHRMTPEERKAICAKGQATRKANREKREAEKQATLLRRDLLRREVAALEAKLFALRDIERMSVAGAALTGKTLLMHHEIVAAALPWKHATGIYFLLDGDDVVYVGQSRNVYSRISSHPVKNFNRYAFVPCAVEALDKLESLYIHLLRPKLNGRKPDGSPFAPLALDSLI</sequence>
<geneLocation type="plasmid" evidence="4">
    <name>pSm14-2</name>
</geneLocation>
<dbReference type="EMBL" id="LC542923">
    <property type="protein sequence ID" value="BCD58844.1"/>
    <property type="molecule type" value="Genomic_DNA"/>
</dbReference>
<geneLocation type="plasmid" evidence="3">
    <name>pSm10-2</name>
</geneLocation>
<feature type="coiled-coil region" evidence="1">
    <location>
        <begin position="48"/>
        <end position="87"/>
    </location>
</feature>
<evidence type="ECO:0000256" key="2">
    <source>
        <dbReference type="SAM" id="MobiDB-lite"/>
    </source>
</evidence>
<dbReference type="SUPFAM" id="SSF82771">
    <property type="entry name" value="GIY-YIG endonuclease"/>
    <property type="match status" value="1"/>
</dbReference>
<reference evidence="4" key="1">
    <citation type="journal article" date="2021" name="J Glob Antimicrob Resist">
        <title>Genomic characterization and epidemiology of nosocomial Serratia marcescens isolates resistant to ceftazidime and their plasmids mediating rare blaTEM-61.</title>
        <authorList>
            <person name="Hayashi W."/>
            <person name="Yoshida S."/>
            <person name="Izumi K."/>
            <person name="Koide S."/>
            <person name="Soga E."/>
            <person name="Takizawa S."/>
            <person name="Arakawa Y."/>
            <person name="Nagano Y."/>
            <person name="Nagano N."/>
        </authorList>
    </citation>
    <scope>NUCLEOTIDE SEQUENCE</scope>
    <source>
        <strain evidence="3">Sm10</strain>
        <strain evidence="4">Sm14</strain>
        <plasmid evidence="3">pSm10-2</plasmid>
        <plasmid evidence="4">pSm14-2</plasmid>
    </source>
</reference>
<dbReference type="EMBL" id="LC542974">
    <property type="protein sequence ID" value="BCD58888.1"/>
    <property type="molecule type" value="Genomic_DNA"/>
</dbReference>